<evidence type="ECO:0000313" key="4">
    <source>
        <dbReference type="EnsemblProtists" id="EOD37045"/>
    </source>
</evidence>
<evidence type="ECO:0008006" key="6">
    <source>
        <dbReference type="Google" id="ProtNLM"/>
    </source>
</evidence>
<dbReference type="SMART" id="SM00950">
    <property type="entry name" value="Piwi"/>
    <property type="match status" value="1"/>
</dbReference>
<dbReference type="InterPro" id="IPR003165">
    <property type="entry name" value="Piwi"/>
</dbReference>
<dbReference type="Proteomes" id="UP000013827">
    <property type="component" value="Unassembled WGS sequence"/>
</dbReference>
<evidence type="ECO:0000259" key="2">
    <source>
        <dbReference type="PROSITE" id="PS50821"/>
    </source>
</evidence>
<dbReference type="PANTHER" id="PTHR22891">
    <property type="entry name" value="EUKARYOTIC TRANSLATION INITIATION FACTOR 2C"/>
    <property type="match status" value="1"/>
</dbReference>
<dbReference type="AlphaFoldDB" id="A0A0D3KMR0"/>
<dbReference type="HOGENOM" id="CLU_004544_4_3_1"/>
<dbReference type="KEGG" id="ehx:EMIHUDRAFT_226029"/>
<dbReference type="CDD" id="cd02846">
    <property type="entry name" value="PAZ_argonaute_like"/>
    <property type="match status" value="1"/>
</dbReference>
<reference evidence="5" key="1">
    <citation type="journal article" date="2013" name="Nature">
        <title>Pan genome of the phytoplankton Emiliania underpins its global distribution.</title>
        <authorList>
            <person name="Read B.A."/>
            <person name="Kegel J."/>
            <person name="Klute M.J."/>
            <person name="Kuo A."/>
            <person name="Lefebvre S.C."/>
            <person name="Maumus F."/>
            <person name="Mayer C."/>
            <person name="Miller J."/>
            <person name="Monier A."/>
            <person name="Salamov A."/>
            <person name="Young J."/>
            <person name="Aguilar M."/>
            <person name="Claverie J.M."/>
            <person name="Frickenhaus S."/>
            <person name="Gonzalez K."/>
            <person name="Herman E.K."/>
            <person name="Lin Y.C."/>
            <person name="Napier J."/>
            <person name="Ogata H."/>
            <person name="Sarno A.F."/>
            <person name="Shmutz J."/>
            <person name="Schroeder D."/>
            <person name="de Vargas C."/>
            <person name="Verret F."/>
            <person name="von Dassow P."/>
            <person name="Valentin K."/>
            <person name="Van de Peer Y."/>
            <person name="Wheeler G."/>
            <person name="Dacks J.B."/>
            <person name="Delwiche C.F."/>
            <person name="Dyhrman S.T."/>
            <person name="Glockner G."/>
            <person name="John U."/>
            <person name="Richards T."/>
            <person name="Worden A.Z."/>
            <person name="Zhang X."/>
            <person name="Grigoriev I.V."/>
            <person name="Allen A.E."/>
            <person name="Bidle K."/>
            <person name="Borodovsky M."/>
            <person name="Bowler C."/>
            <person name="Brownlee C."/>
            <person name="Cock J.M."/>
            <person name="Elias M."/>
            <person name="Gladyshev V.N."/>
            <person name="Groth M."/>
            <person name="Guda C."/>
            <person name="Hadaegh A."/>
            <person name="Iglesias-Rodriguez M.D."/>
            <person name="Jenkins J."/>
            <person name="Jones B.M."/>
            <person name="Lawson T."/>
            <person name="Leese F."/>
            <person name="Lindquist E."/>
            <person name="Lobanov A."/>
            <person name="Lomsadze A."/>
            <person name="Malik S.B."/>
            <person name="Marsh M.E."/>
            <person name="Mackinder L."/>
            <person name="Mock T."/>
            <person name="Mueller-Roeber B."/>
            <person name="Pagarete A."/>
            <person name="Parker M."/>
            <person name="Probert I."/>
            <person name="Quesneville H."/>
            <person name="Raines C."/>
            <person name="Rensing S.A."/>
            <person name="Riano-Pachon D.M."/>
            <person name="Richier S."/>
            <person name="Rokitta S."/>
            <person name="Shiraiwa Y."/>
            <person name="Soanes D.M."/>
            <person name="van der Giezen M."/>
            <person name="Wahlund T.M."/>
            <person name="Williams B."/>
            <person name="Wilson W."/>
            <person name="Wolfe G."/>
            <person name="Wurch L.L."/>
        </authorList>
    </citation>
    <scope>NUCLEOTIDE SEQUENCE</scope>
</reference>
<evidence type="ECO:0000313" key="5">
    <source>
        <dbReference type="Proteomes" id="UP000013827"/>
    </source>
</evidence>
<dbReference type="SUPFAM" id="SSF101690">
    <property type="entry name" value="PAZ domain"/>
    <property type="match status" value="1"/>
</dbReference>
<dbReference type="SMR" id="A0A0D3KMR0"/>
<organism evidence="4 5">
    <name type="scientific">Emiliania huxleyi (strain CCMP1516)</name>
    <dbReference type="NCBI Taxonomy" id="280463"/>
    <lineage>
        <taxon>Eukaryota</taxon>
        <taxon>Haptista</taxon>
        <taxon>Haptophyta</taxon>
        <taxon>Prymnesiophyceae</taxon>
        <taxon>Isochrysidales</taxon>
        <taxon>Noelaerhabdaceae</taxon>
        <taxon>Emiliania</taxon>
    </lineage>
</organism>
<dbReference type="InterPro" id="IPR003100">
    <property type="entry name" value="PAZ_dom"/>
</dbReference>
<dbReference type="EnsemblProtists" id="EOD37045">
    <property type="protein sequence ID" value="EOD37045"/>
    <property type="gene ID" value="EMIHUDRAFT_226029"/>
</dbReference>
<feature type="domain" description="Piwi" evidence="3">
    <location>
        <begin position="683"/>
        <end position="912"/>
    </location>
</feature>
<dbReference type="PROSITE" id="PS50821">
    <property type="entry name" value="PAZ"/>
    <property type="match status" value="1"/>
</dbReference>
<name>A0A0D3KMR0_EMIH1</name>
<dbReference type="Gene3D" id="2.170.260.10">
    <property type="entry name" value="paz domain"/>
    <property type="match status" value="1"/>
</dbReference>
<reference evidence="4" key="2">
    <citation type="submission" date="2024-10" db="UniProtKB">
        <authorList>
            <consortium name="EnsemblProtists"/>
        </authorList>
    </citation>
    <scope>IDENTIFICATION</scope>
</reference>
<protein>
    <recommendedName>
        <fullName evidence="6">Piwi domain-containing protein</fullName>
    </recommendedName>
</protein>
<dbReference type="GO" id="GO:0003723">
    <property type="term" value="F:RNA binding"/>
    <property type="evidence" value="ECO:0007669"/>
    <property type="project" value="InterPro"/>
</dbReference>
<dbReference type="SUPFAM" id="SSF53098">
    <property type="entry name" value="Ribonuclease H-like"/>
    <property type="match status" value="1"/>
</dbReference>
<evidence type="ECO:0000256" key="1">
    <source>
        <dbReference type="SAM" id="MobiDB-lite"/>
    </source>
</evidence>
<dbReference type="InterPro" id="IPR036397">
    <property type="entry name" value="RNaseH_sf"/>
</dbReference>
<dbReference type="GeneID" id="17282315"/>
<dbReference type="RefSeq" id="XP_005789474.1">
    <property type="nucleotide sequence ID" value="XM_005789417.1"/>
</dbReference>
<proteinExistence type="predicted"/>
<dbReference type="STRING" id="2903.R1FDF0"/>
<accession>A0A0D3KMR0</accession>
<dbReference type="Pfam" id="PF02171">
    <property type="entry name" value="Piwi"/>
    <property type="match status" value="1"/>
</dbReference>
<evidence type="ECO:0000259" key="3">
    <source>
        <dbReference type="PROSITE" id="PS50822"/>
    </source>
</evidence>
<dbReference type="PaxDb" id="2903-EOD37045"/>
<dbReference type="Gene3D" id="3.30.420.10">
    <property type="entry name" value="Ribonuclease H-like superfamily/Ribonuclease H"/>
    <property type="match status" value="1"/>
</dbReference>
<dbReference type="InterPro" id="IPR012337">
    <property type="entry name" value="RNaseH-like_sf"/>
</dbReference>
<keyword evidence="5" id="KW-1185">Reference proteome</keyword>
<dbReference type="PROSITE" id="PS50822">
    <property type="entry name" value="PIWI"/>
    <property type="match status" value="1"/>
</dbReference>
<dbReference type="InterPro" id="IPR036085">
    <property type="entry name" value="PAZ_dom_sf"/>
</dbReference>
<feature type="region of interest" description="Disordered" evidence="1">
    <location>
        <begin position="341"/>
        <end position="360"/>
    </location>
</feature>
<feature type="domain" description="PAZ" evidence="2">
    <location>
        <begin position="295"/>
        <end position="423"/>
    </location>
</feature>
<sequence length="942" mass="105700">MADGITSVMTYSSKRDDYVEVFSFDRAKDPRLASLPATVRFEKEAYTKHVHAPALGGQAEIEFEQRCDCKSAEKFVEHMKGSQRCLIGAEAAQRLQQWPRGGVALRPDGGGTLGKPVRLFSNFSPVRVREGGVEVHQYSLAYLKGEGEELELRTTQRRRDVLLEFKDNIDVAFGVREGAAWVWDGDKIFISTRRIDSLSMERPGLKLTWQYARSLRLEGDHREVYDLVLRHEQSMMFKAVGKAIFNPDRQTWRDRFQNLNKTLWLGHRQSVVRGEGGTPMLLVDKAVTCVLRPVKLIEFLCVELGLRQHRKLSTQELAAELRKPKVLADYAEWSQRWEEHKRKGKSGIGPSRPLTDVSDKLPREHFFETPQELRQQHPAAEISVQDFFRLRYGIELKHPELVLVGFGKGGRNLVPMELCDFVGGEAARLATADERSKLVKETSQPPAQRLEEIRTLQRDVGRDATCRAFGLEVGPLLDNVPGRVLPVMSLGYGPENNPRVAIPEAGGKFRGNWRTPPGATYIRPGNVQRCVVGLFPPSGKDHQHFLDVGGLQRGLSGLIADAGKLGLNLDFGPLVRLEGREVRLQDPSLLMCLRDTSSAEEVEQELARAFGELGDNAWQHPIRATNKALCSRIGIAVQHCKGYWSNLLDKLNLKALGTNYYPLCEVPGGGLQPGLQLLRECPTLLLGCDVHHAAPGSSRPSYGALVGTVDKFFSSHYTEVRAMTGRQECIPVDDMQSMVREQLKAFYRYNGIPPQRIICYRDGVAHNQFEEVHEVEIHAIERACHAIEQGYQPQIVFIVEQKGGGARFFANENGRVPGQQMGNQPPLTVVDTVVVDESTFSFHLTPHHGMKGTSRGNLYSVLRNDPNLSSDDLQRFTSQLCHLFQRCKKIVSKVAPNYNAHLAAEMWGLKEERESFSDTASVSSDAAACDVHERLKTRLFYT</sequence>
<dbReference type="eggNOG" id="KOG1041">
    <property type="taxonomic scope" value="Eukaryota"/>
</dbReference>
<dbReference type="Pfam" id="PF02170">
    <property type="entry name" value="PAZ"/>
    <property type="match status" value="1"/>
</dbReference>